<gene>
    <name evidence="1" type="ORF">OXX778_LOCUS13868</name>
</gene>
<organism evidence="1 2">
    <name type="scientific">Brachionus calyciflorus</name>
    <dbReference type="NCBI Taxonomy" id="104777"/>
    <lineage>
        <taxon>Eukaryota</taxon>
        <taxon>Metazoa</taxon>
        <taxon>Spiralia</taxon>
        <taxon>Gnathifera</taxon>
        <taxon>Rotifera</taxon>
        <taxon>Eurotatoria</taxon>
        <taxon>Monogononta</taxon>
        <taxon>Pseudotrocha</taxon>
        <taxon>Ploima</taxon>
        <taxon>Brachionidae</taxon>
        <taxon>Brachionus</taxon>
    </lineage>
</organism>
<reference evidence="1" key="1">
    <citation type="submission" date="2021-02" db="EMBL/GenBank/DDBJ databases">
        <authorList>
            <person name="Nowell W R."/>
        </authorList>
    </citation>
    <scope>NUCLEOTIDE SEQUENCE</scope>
    <source>
        <strain evidence="1">Ploen Becks lab</strain>
    </source>
</reference>
<sequence length="314" mass="36874">MVSVKKIKTACSSHHICFVCLKKSSKNNRLSRINFKTVLHGYYRHQLLIKRNSRCCRIHLDESRELKKHFYSLIPTSIKEHDSHIFEILDFHRNLEPTIFEKFKDVSLLDEKHCLKVTGWEKEKFLKFSNFITCINDNSNRTKYQLIALYRYWLATGSSQKVLASLFSKETTQVQISNYLSEIRTAIYKDFVPFYLGSKKERGFYLKHSNKMVKKLLNLKEDEIAVICDGTYTRLEKSSNNEFQYRCWSVQKTDSLIKPFIICCPDGWIIDCYGPFQASENDASILKYVLKLDKDLENILIPKKTAIFLDRGSN</sequence>
<keyword evidence="2" id="KW-1185">Reference proteome</keyword>
<evidence type="ECO:0008006" key="3">
    <source>
        <dbReference type="Google" id="ProtNLM"/>
    </source>
</evidence>
<dbReference type="EMBL" id="CAJNOC010002752">
    <property type="protein sequence ID" value="CAF0949606.1"/>
    <property type="molecule type" value="Genomic_DNA"/>
</dbReference>
<dbReference type="Proteomes" id="UP000663879">
    <property type="component" value="Unassembled WGS sequence"/>
</dbReference>
<evidence type="ECO:0000313" key="2">
    <source>
        <dbReference type="Proteomes" id="UP000663879"/>
    </source>
</evidence>
<dbReference type="AlphaFoldDB" id="A0A814D1I0"/>
<proteinExistence type="predicted"/>
<protein>
    <recommendedName>
        <fullName evidence="3">DDE Tnp4 domain-containing protein</fullName>
    </recommendedName>
</protein>
<accession>A0A814D1I0</accession>
<comment type="caution">
    <text evidence="1">The sequence shown here is derived from an EMBL/GenBank/DDBJ whole genome shotgun (WGS) entry which is preliminary data.</text>
</comment>
<evidence type="ECO:0000313" key="1">
    <source>
        <dbReference type="EMBL" id="CAF0949606.1"/>
    </source>
</evidence>
<dbReference type="OrthoDB" id="10046738at2759"/>
<name>A0A814D1I0_9BILA</name>